<dbReference type="Proteomes" id="UP000784294">
    <property type="component" value="Unassembled WGS sequence"/>
</dbReference>
<proteinExistence type="predicted"/>
<sequence>MSVPQQHSVTDLRFPTLANNDRQSLAPSSMAVGGDNMGPNSSRLSVTAGCPGSQADRNRSVSYSSGKQA</sequence>
<feature type="region of interest" description="Disordered" evidence="1">
    <location>
        <begin position="1"/>
        <end position="69"/>
    </location>
</feature>
<protein>
    <submittedName>
        <fullName evidence="2">Uncharacterized protein</fullName>
    </submittedName>
</protein>
<evidence type="ECO:0000313" key="2">
    <source>
        <dbReference type="EMBL" id="VEL39071.1"/>
    </source>
</evidence>
<comment type="caution">
    <text evidence="2">The sequence shown here is derived from an EMBL/GenBank/DDBJ whole genome shotgun (WGS) entry which is preliminary data.</text>
</comment>
<dbReference type="EMBL" id="CAAALY010259985">
    <property type="protein sequence ID" value="VEL39071.1"/>
    <property type="molecule type" value="Genomic_DNA"/>
</dbReference>
<evidence type="ECO:0000313" key="3">
    <source>
        <dbReference type="Proteomes" id="UP000784294"/>
    </source>
</evidence>
<accession>A0A448XKW6</accession>
<keyword evidence="3" id="KW-1185">Reference proteome</keyword>
<feature type="compositionally biased region" description="Polar residues" evidence="1">
    <location>
        <begin position="60"/>
        <end position="69"/>
    </location>
</feature>
<gene>
    <name evidence="2" type="ORF">PXEA_LOCUS32511</name>
</gene>
<evidence type="ECO:0000256" key="1">
    <source>
        <dbReference type="SAM" id="MobiDB-lite"/>
    </source>
</evidence>
<feature type="compositionally biased region" description="Polar residues" evidence="1">
    <location>
        <begin position="17"/>
        <end position="27"/>
    </location>
</feature>
<name>A0A448XKW6_9PLAT</name>
<reference evidence="2" key="1">
    <citation type="submission" date="2018-11" db="EMBL/GenBank/DDBJ databases">
        <authorList>
            <consortium name="Pathogen Informatics"/>
        </authorList>
    </citation>
    <scope>NUCLEOTIDE SEQUENCE</scope>
</reference>
<organism evidence="2 3">
    <name type="scientific">Protopolystoma xenopodis</name>
    <dbReference type="NCBI Taxonomy" id="117903"/>
    <lineage>
        <taxon>Eukaryota</taxon>
        <taxon>Metazoa</taxon>
        <taxon>Spiralia</taxon>
        <taxon>Lophotrochozoa</taxon>
        <taxon>Platyhelminthes</taxon>
        <taxon>Monogenea</taxon>
        <taxon>Polyopisthocotylea</taxon>
        <taxon>Polystomatidea</taxon>
        <taxon>Polystomatidae</taxon>
        <taxon>Protopolystoma</taxon>
    </lineage>
</organism>
<dbReference type="AlphaFoldDB" id="A0A448XKW6"/>